<evidence type="ECO:0000256" key="1">
    <source>
        <dbReference type="SAM" id="MobiDB-lite"/>
    </source>
</evidence>
<feature type="compositionally biased region" description="Basic residues" evidence="1">
    <location>
        <begin position="11"/>
        <end position="21"/>
    </location>
</feature>
<dbReference type="AlphaFoldDB" id="A0A2T5UCG1"/>
<accession>A0A2T5UCG1</accession>
<dbReference type="RefSeq" id="WP_167397645.1">
    <property type="nucleotide sequence ID" value="NZ_QAYE01000001.1"/>
</dbReference>
<sequence length="57" mass="6569">MTNRDRDGERRRLKPKKQRKWAKPLVSPQMLKLIFAIGPGVAKGLQLLIELVKLFKG</sequence>
<proteinExistence type="predicted"/>
<reference evidence="2 3" key="1">
    <citation type="submission" date="2018-04" db="EMBL/GenBank/DDBJ databases">
        <title>Genomic Encyclopedia of Type Strains, Phase III (KMG-III): the genomes of soil and plant-associated and newly described type strains.</title>
        <authorList>
            <person name="Whitman W."/>
        </authorList>
    </citation>
    <scope>NUCLEOTIDE SEQUENCE [LARGE SCALE GENOMIC DNA]</scope>
    <source>
        <strain evidence="2 3">MA-olki</strain>
    </source>
</reference>
<evidence type="ECO:0000313" key="2">
    <source>
        <dbReference type="EMBL" id="PTW49202.1"/>
    </source>
</evidence>
<comment type="caution">
    <text evidence="2">The sequence shown here is derived from an EMBL/GenBank/DDBJ whole genome shotgun (WGS) entry which is preliminary data.</text>
</comment>
<feature type="region of interest" description="Disordered" evidence="1">
    <location>
        <begin position="1"/>
        <end position="21"/>
    </location>
</feature>
<organism evidence="2 3">
    <name type="scientific">Sphingomonas faeni</name>
    <dbReference type="NCBI Taxonomy" id="185950"/>
    <lineage>
        <taxon>Bacteria</taxon>
        <taxon>Pseudomonadati</taxon>
        <taxon>Pseudomonadota</taxon>
        <taxon>Alphaproteobacteria</taxon>
        <taxon>Sphingomonadales</taxon>
        <taxon>Sphingomonadaceae</taxon>
        <taxon>Sphingomonas</taxon>
    </lineage>
</organism>
<protein>
    <submittedName>
        <fullName evidence="2">Uncharacterized protein</fullName>
    </submittedName>
</protein>
<evidence type="ECO:0000313" key="3">
    <source>
        <dbReference type="Proteomes" id="UP000244013"/>
    </source>
</evidence>
<dbReference type="Proteomes" id="UP000244013">
    <property type="component" value="Unassembled WGS sequence"/>
</dbReference>
<dbReference type="GeneID" id="91008063"/>
<name>A0A2T5UCG1_9SPHN</name>
<dbReference type="EMBL" id="QAYE01000001">
    <property type="protein sequence ID" value="PTW49202.1"/>
    <property type="molecule type" value="Genomic_DNA"/>
</dbReference>
<gene>
    <name evidence="2" type="ORF">C8J25_101708</name>
</gene>
<feature type="compositionally biased region" description="Basic and acidic residues" evidence="1">
    <location>
        <begin position="1"/>
        <end position="10"/>
    </location>
</feature>